<evidence type="ECO:0000256" key="5">
    <source>
        <dbReference type="ARBA" id="ARBA00022771"/>
    </source>
</evidence>
<comment type="domain">
    <text evidence="9">The J domain is necessary and sufficient to stimulate DnaK ATPase activity. Zinc center 1 plays an important role in the autonomous, DnaK-independent chaperone activity of DnaJ. Zinc center 2 is essential for interaction with DnaK and for DnaJ activity.</text>
</comment>
<sequence>MSEKRDYYEVLGIGKSATEAEIKKAYRKLALKYHPDKNPDDKEAEEKFKEAAEAYEVLSDTEKRQRYDRFGHAGVGGASGGGFGGGGMNMEDIFEQFGDVFGGAFGGFGGGRSSRGGGARTSRGSNLRVKIKLTLEEIATGVKKKIKVNKLVNADGVTYKTCSQCNGSGRVMRVTQTFLGQMQTASTCPSCNGTGKIIDKKPADADNQGLKRQEEVIEIDIPAGVEEGMQLSVTGKGNAGPFNGIPGDLLIVIEEVEHPLLRRDGEHLHYDAYISFIDAVLGDSIEIPTVTGKAKIKVEPGTQSGKMLRLKGKGLPNVQGYGSGDLFVHINIWTPTKVSKEEREILEKLKESENFTPKPEDRDKGFFQRVKDMFQS</sequence>
<dbReference type="NCBIfam" id="NF008035">
    <property type="entry name" value="PRK10767.1"/>
    <property type="match status" value="1"/>
</dbReference>
<keyword evidence="1 9" id="KW-0963">Cytoplasm</keyword>
<proteinExistence type="inferred from homology"/>
<dbReference type="PROSITE" id="PS50076">
    <property type="entry name" value="DNAJ_2"/>
    <property type="match status" value="1"/>
</dbReference>
<dbReference type="Gene3D" id="1.10.287.110">
    <property type="entry name" value="DnaJ domain"/>
    <property type="match status" value="1"/>
</dbReference>
<feature type="binding site" evidence="9">
    <location>
        <position position="165"/>
    </location>
    <ligand>
        <name>Zn(2+)</name>
        <dbReference type="ChEBI" id="CHEBI:29105"/>
        <label>2</label>
    </ligand>
</feature>
<dbReference type="SMART" id="SM00271">
    <property type="entry name" value="DnaJ"/>
    <property type="match status" value="1"/>
</dbReference>
<keyword evidence="3 9" id="KW-0479">Metal-binding</keyword>
<dbReference type="PROSITE" id="PS51188">
    <property type="entry name" value="ZF_CR"/>
    <property type="match status" value="1"/>
</dbReference>
<dbReference type="NCBIfam" id="TIGR02349">
    <property type="entry name" value="DnaJ_bact"/>
    <property type="match status" value="1"/>
</dbReference>
<evidence type="ECO:0000256" key="2">
    <source>
        <dbReference type="ARBA" id="ARBA00022705"/>
    </source>
</evidence>
<evidence type="ECO:0000256" key="1">
    <source>
        <dbReference type="ARBA" id="ARBA00022490"/>
    </source>
</evidence>
<dbReference type="Gene3D" id="2.60.260.20">
    <property type="entry name" value="Urease metallochaperone UreE, N-terminal domain"/>
    <property type="match status" value="2"/>
</dbReference>
<dbReference type="PROSITE" id="PS00636">
    <property type="entry name" value="DNAJ_1"/>
    <property type="match status" value="1"/>
</dbReference>
<comment type="subunit">
    <text evidence="9">Homodimer.</text>
</comment>
<dbReference type="InterPro" id="IPR001623">
    <property type="entry name" value="DnaJ_domain"/>
</dbReference>
<evidence type="ECO:0000313" key="14">
    <source>
        <dbReference type="Proteomes" id="UP001501126"/>
    </source>
</evidence>
<name>A0ABP3Y2J9_9FLAO</name>
<keyword evidence="6 9" id="KW-0862">Zinc</keyword>
<dbReference type="EMBL" id="BAAAFH010000011">
    <property type="protein sequence ID" value="GAA0875816.1"/>
    <property type="molecule type" value="Genomic_DNA"/>
</dbReference>
<accession>A0ABP3Y2J9</accession>
<evidence type="ECO:0000256" key="8">
    <source>
        <dbReference type="ARBA" id="ARBA00023186"/>
    </source>
</evidence>
<keyword evidence="4 9" id="KW-0677">Repeat</keyword>
<dbReference type="InterPro" id="IPR036869">
    <property type="entry name" value="J_dom_sf"/>
</dbReference>
<reference evidence="14" key="1">
    <citation type="journal article" date="2019" name="Int. J. Syst. Evol. Microbiol.">
        <title>The Global Catalogue of Microorganisms (GCM) 10K type strain sequencing project: providing services to taxonomists for standard genome sequencing and annotation.</title>
        <authorList>
            <consortium name="The Broad Institute Genomics Platform"/>
            <consortium name="The Broad Institute Genome Sequencing Center for Infectious Disease"/>
            <person name="Wu L."/>
            <person name="Ma J."/>
        </authorList>
    </citation>
    <scope>NUCLEOTIDE SEQUENCE [LARGE SCALE GENOMIC DNA]</scope>
    <source>
        <strain evidence="14">JCM 16083</strain>
    </source>
</reference>
<feature type="binding site" evidence="9">
    <location>
        <position position="162"/>
    </location>
    <ligand>
        <name>Zn(2+)</name>
        <dbReference type="ChEBI" id="CHEBI:29105"/>
        <label>2</label>
    </ligand>
</feature>
<dbReference type="CDD" id="cd06257">
    <property type="entry name" value="DnaJ"/>
    <property type="match status" value="1"/>
</dbReference>
<feature type="domain" description="CR-type" evidence="12">
    <location>
        <begin position="126"/>
        <end position="214"/>
    </location>
</feature>
<comment type="function">
    <text evidence="9">Participates actively in the response to hyperosmotic and heat shock by preventing the aggregation of stress-denatured proteins and by disaggregating proteins, also in an autonomous, DnaK-independent fashion. Unfolded proteins bind initially to DnaJ; upon interaction with the DnaJ-bound protein, DnaK hydrolyzes its bound ATP, resulting in the formation of a stable complex. GrpE releases ADP from DnaK; ATP binding to DnaK triggers the release of the substrate protein, thus completing the reaction cycle. Several rounds of ATP-dependent interactions between DnaJ, DnaK and GrpE are required for fully efficient folding. Also involved, together with DnaK and GrpE, in the DNA replication of plasmids through activation of initiation proteins.</text>
</comment>
<dbReference type="InterPro" id="IPR008971">
    <property type="entry name" value="HSP40/DnaJ_pept-bd"/>
</dbReference>
<protein>
    <recommendedName>
        <fullName evidence="9">Chaperone protein DnaJ</fullName>
    </recommendedName>
</protein>
<dbReference type="InterPro" id="IPR018253">
    <property type="entry name" value="DnaJ_domain_CS"/>
</dbReference>
<evidence type="ECO:0000259" key="11">
    <source>
        <dbReference type="PROSITE" id="PS50076"/>
    </source>
</evidence>
<dbReference type="RefSeq" id="WP_343787690.1">
    <property type="nucleotide sequence ID" value="NZ_BAAAFH010000011.1"/>
</dbReference>
<evidence type="ECO:0000256" key="6">
    <source>
        <dbReference type="ARBA" id="ARBA00022833"/>
    </source>
</evidence>
<evidence type="ECO:0000256" key="3">
    <source>
        <dbReference type="ARBA" id="ARBA00022723"/>
    </source>
</evidence>
<keyword evidence="7 9" id="KW-0346">Stress response</keyword>
<feature type="domain" description="J" evidence="11">
    <location>
        <begin position="6"/>
        <end position="71"/>
    </location>
</feature>
<evidence type="ECO:0000259" key="12">
    <source>
        <dbReference type="PROSITE" id="PS51188"/>
    </source>
</evidence>
<comment type="similarity">
    <text evidence="9">Belongs to the DnaJ family.</text>
</comment>
<dbReference type="Pfam" id="PF00226">
    <property type="entry name" value="DnaJ"/>
    <property type="match status" value="1"/>
</dbReference>
<comment type="subcellular location">
    <subcellularLocation>
        <location evidence="9">Cytoplasm</location>
    </subcellularLocation>
</comment>
<dbReference type="Pfam" id="PF00684">
    <property type="entry name" value="DnaJ_CXXCXGXG"/>
    <property type="match status" value="1"/>
</dbReference>
<feature type="binding site" evidence="9">
    <location>
        <position position="188"/>
    </location>
    <ligand>
        <name>Zn(2+)</name>
        <dbReference type="ChEBI" id="CHEBI:29105"/>
        <label>2</label>
    </ligand>
</feature>
<dbReference type="PANTHER" id="PTHR43096">
    <property type="entry name" value="DNAJ HOMOLOG 1, MITOCHONDRIAL-RELATED"/>
    <property type="match status" value="1"/>
</dbReference>
<dbReference type="SUPFAM" id="SSF46565">
    <property type="entry name" value="Chaperone J-domain"/>
    <property type="match status" value="1"/>
</dbReference>
<comment type="caution">
    <text evidence="13">The sequence shown here is derived from an EMBL/GenBank/DDBJ whole genome shotgun (WGS) entry which is preliminary data.</text>
</comment>
<dbReference type="HAMAP" id="MF_01152">
    <property type="entry name" value="DnaJ"/>
    <property type="match status" value="1"/>
</dbReference>
<keyword evidence="8 9" id="KW-0143">Chaperone</keyword>
<evidence type="ECO:0000256" key="4">
    <source>
        <dbReference type="ARBA" id="ARBA00022737"/>
    </source>
</evidence>
<dbReference type="Proteomes" id="UP001501126">
    <property type="component" value="Unassembled WGS sequence"/>
</dbReference>
<keyword evidence="14" id="KW-1185">Reference proteome</keyword>
<evidence type="ECO:0000256" key="10">
    <source>
        <dbReference type="PROSITE-ProRule" id="PRU00546"/>
    </source>
</evidence>
<evidence type="ECO:0000256" key="9">
    <source>
        <dbReference type="HAMAP-Rule" id="MF_01152"/>
    </source>
</evidence>
<dbReference type="PRINTS" id="PR00625">
    <property type="entry name" value="JDOMAIN"/>
</dbReference>
<organism evidence="13 14">
    <name type="scientific">Wandonia haliotis</name>
    <dbReference type="NCBI Taxonomy" id="574963"/>
    <lineage>
        <taxon>Bacteria</taxon>
        <taxon>Pseudomonadati</taxon>
        <taxon>Bacteroidota</taxon>
        <taxon>Flavobacteriia</taxon>
        <taxon>Flavobacteriales</taxon>
        <taxon>Crocinitomicaceae</taxon>
        <taxon>Wandonia</taxon>
    </lineage>
</organism>
<dbReference type="SUPFAM" id="SSF57938">
    <property type="entry name" value="DnaJ/Hsp40 cysteine-rich domain"/>
    <property type="match status" value="1"/>
</dbReference>
<evidence type="ECO:0000313" key="13">
    <source>
        <dbReference type="EMBL" id="GAA0875816.1"/>
    </source>
</evidence>
<dbReference type="SUPFAM" id="SSF49493">
    <property type="entry name" value="HSP40/DnaJ peptide-binding domain"/>
    <property type="match status" value="2"/>
</dbReference>
<dbReference type="CDD" id="cd10747">
    <property type="entry name" value="DnaJ_C"/>
    <property type="match status" value="1"/>
</dbReference>
<dbReference type="Pfam" id="PF01556">
    <property type="entry name" value="DnaJ_C"/>
    <property type="match status" value="1"/>
</dbReference>
<dbReference type="InterPro" id="IPR001305">
    <property type="entry name" value="HSP_DnaJ_Cys-rich_dom"/>
</dbReference>
<dbReference type="InterPro" id="IPR012724">
    <property type="entry name" value="DnaJ"/>
</dbReference>
<feature type="zinc finger region" description="CR-type" evidence="10">
    <location>
        <begin position="126"/>
        <end position="214"/>
    </location>
</feature>
<keyword evidence="2 9" id="KW-0235">DNA replication</keyword>
<comment type="caution">
    <text evidence="9">Lacks conserved residue(s) required for the propagation of feature annotation.</text>
</comment>
<feature type="binding site" evidence="9">
    <location>
        <position position="191"/>
    </location>
    <ligand>
        <name>Zn(2+)</name>
        <dbReference type="ChEBI" id="CHEBI:29105"/>
        <label>2</label>
    </ligand>
</feature>
<dbReference type="CDD" id="cd10719">
    <property type="entry name" value="DnaJ_zf"/>
    <property type="match status" value="1"/>
</dbReference>
<comment type="cofactor">
    <cofactor evidence="9">
        <name>Zn(2+)</name>
        <dbReference type="ChEBI" id="CHEBI:29105"/>
    </cofactor>
    <text evidence="9">Binds 2 Zn(2+) ions per monomer.</text>
</comment>
<keyword evidence="5 9" id="KW-0863">Zinc-finger</keyword>
<dbReference type="InterPro" id="IPR036410">
    <property type="entry name" value="HSP_DnaJ_Cys-rich_dom_sf"/>
</dbReference>
<dbReference type="PANTHER" id="PTHR43096:SF48">
    <property type="entry name" value="CHAPERONE PROTEIN DNAJ"/>
    <property type="match status" value="1"/>
</dbReference>
<dbReference type="InterPro" id="IPR002939">
    <property type="entry name" value="DnaJ_C"/>
</dbReference>
<dbReference type="Gene3D" id="2.10.230.10">
    <property type="entry name" value="Heat shock protein DnaJ, cysteine-rich domain"/>
    <property type="match status" value="1"/>
</dbReference>
<evidence type="ECO:0000256" key="7">
    <source>
        <dbReference type="ARBA" id="ARBA00023016"/>
    </source>
</evidence>
<gene>
    <name evidence="9 13" type="primary">dnaJ</name>
    <name evidence="13" type="ORF">GCM10009118_22250</name>
</gene>